<feature type="domain" description="Sodium symporter small subunit" evidence="2">
    <location>
        <begin position="43"/>
        <end position="108"/>
    </location>
</feature>
<dbReference type="Pfam" id="PF13937">
    <property type="entry name" value="DUF4212"/>
    <property type="match status" value="1"/>
</dbReference>
<evidence type="ECO:0000256" key="1">
    <source>
        <dbReference type="SAM" id="Phobius"/>
    </source>
</evidence>
<organism evidence="3 4">
    <name type="scientific">Comamonas suwonensis</name>
    <dbReference type="NCBI Taxonomy" id="2606214"/>
    <lineage>
        <taxon>Bacteria</taxon>
        <taxon>Pseudomonadati</taxon>
        <taxon>Pseudomonadota</taxon>
        <taxon>Betaproteobacteria</taxon>
        <taxon>Burkholderiales</taxon>
        <taxon>Comamonadaceae</taxon>
        <taxon>Comamonas</taxon>
    </lineage>
</organism>
<keyword evidence="4" id="KW-1185">Reference proteome</keyword>
<gene>
    <name evidence="3" type="ORF">HF327_013980</name>
</gene>
<evidence type="ECO:0000259" key="2">
    <source>
        <dbReference type="Pfam" id="PF13937"/>
    </source>
</evidence>
<feature type="transmembrane region" description="Helical" evidence="1">
    <location>
        <begin position="78"/>
        <end position="101"/>
    </location>
</feature>
<keyword evidence="1" id="KW-0472">Membrane</keyword>
<dbReference type="Proteomes" id="UP000530032">
    <property type="component" value="Unassembled WGS sequence"/>
</dbReference>
<proteinExistence type="predicted"/>
<reference evidence="3" key="1">
    <citation type="submission" date="2020-12" db="EMBL/GenBank/DDBJ databases">
        <title>Comamonas sp. nov., isolated from stream water.</title>
        <authorList>
            <person name="Park K.-H."/>
        </authorList>
    </citation>
    <scope>NUCLEOTIDE SEQUENCE</scope>
    <source>
        <strain evidence="3">EJ-4</strain>
    </source>
</reference>
<evidence type="ECO:0000313" key="3">
    <source>
        <dbReference type="EMBL" id="MBI1625609.1"/>
    </source>
</evidence>
<dbReference type="EMBL" id="JABBCQ020000011">
    <property type="protein sequence ID" value="MBI1625609.1"/>
    <property type="molecule type" value="Genomic_DNA"/>
</dbReference>
<dbReference type="InterPro" id="IPR019886">
    <property type="entry name" value="Na_symporter_ssu"/>
</dbReference>
<dbReference type="NCBIfam" id="TIGR03647">
    <property type="entry name" value="Na_symport_sm"/>
    <property type="match status" value="1"/>
</dbReference>
<evidence type="ECO:0000313" key="4">
    <source>
        <dbReference type="Proteomes" id="UP000530032"/>
    </source>
</evidence>
<protein>
    <submittedName>
        <fullName evidence="3">DUF4212 domain-containing protein</fullName>
    </submittedName>
</protein>
<sequence>MQTHHAPQHDDAVSDASLQAFDAFDALGNPVEVTFPPDLHDTHHLRLKALLLTVWVVFSFGTSYFARDLQALMPGWSAAYWMAAQGAVLMFLLIIVVYCVAMDYFERQQARDEAHQAISRAAADHDATSSATDLHA</sequence>
<comment type="caution">
    <text evidence="3">The sequence shown here is derived from an EMBL/GenBank/DDBJ whole genome shotgun (WGS) entry which is preliminary data.</text>
</comment>
<name>A0A843BFL4_9BURK</name>
<keyword evidence="1" id="KW-0812">Transmembrane</keyword>
<dbReference type="AlphaFoldDB" id="A0A843BFL4"/>
<feature type="transmembrane region" description="Helical" evidence="1">
    <location>
        <begin position="49"/>
        <end position="66"/>
    </location>
</feature>
<keyword evidence="1" id="KW-1133">Transmembrane helix</keyword>
<accession>A0A843BFL4</accession>
<dbReference type="RefSeq" id="WP_198460745.1">
    <property type="nucleotide sequence ID" value="NZ_JABBCQ020000011.1"/>
</dbReference>